<comment type="caution">
    <text evidence="2">The sequence shown here is derived from an EMBL/GenBank/DDBJ whole genome shotgun (WGS) entry which is preliminary data.</text>
</comment>
<dbReference type="PANTHER" id="PTHR33112">
    <property type="entry name" value="DOMAIN PROTEIN, PUTATIVE-RELATED"/>
    <property type="match status" value="1"/>
</dbReference>
<dbReference type="OrthoDB" id="5362512at2759"/>
<dbReference type="PANTHER" id="PTHR33112:SF10">
    <property type="entry name" value="TOL"/>
    <property type="match status" value="1"/>
</dbReference>
<name>A0A8K0RVJ3_9HYPO</name>
<evidence type="ECO:0000259" key="1">
    <source>
        <dbReference type="Pfam" id="PF06985"/>
    </source>
</evidence>
<organism evidence="2 3">
    <name type="scientific">Fusarium tricinctum</name>
    <dbReference type="NCBI Taxonomy" id="61284"/>
    <lineage>
        <taxon>Eukaryota</taxon>
        <taxon>Fungi</taxon>
        <taxon>Dikarya</taxon>
        <taxon>Ascomycota</taxon>
        <taxon>Pezizomycotina</taxon>
        <taxon>Sordariomycetes</taxon>
        <taxon>Hypocreomycetidae</taxon>
        <taxon>Hypocreales</taxon>
        <taxon>Nectriaceae</taxon>
        <taxon>Fusarium</taxon>
        <taxon>Fusarium tricinctum species complex</taxon>
    </lineage>
</organism>
<dbReference type="AlphaFoldDB" id="A0A8K0RVJ3"/>
<sequence>MVVPMLGGSYQVSNTGAANTGRFKHTNSTDTTELPRRRALGVRYVWIDSFCIFQDSQEDFFREAATMGNVYMNALCTFSICWESPNSVLGSRNPEVITRWTDVEQGDIDNSDRYAFVQDHNEWAGSFYKSQINQRGWALQEQLLSRRILYLDNNKLYWECNDLRACELEPRDDPRDEFEPDMFDRCPHDTVPSWSWASSPGPIIWTLKHHESDLDQIPELPHLSQTHVPLAYLHNTTIEPLASDISGQPKSATLELSCLLIPAQFKELNTKDDIFKPIEDSYAIGHCVYMFTDGFVLPLPHPHSHRNLQCPATWDEMRDEWRHIAGLVVQSHDDGRGFVRMGGFSLERIVGKEDAQDFAAINALRKHVPVEENEFEVKLRMFAKDWTDMADEDLRSDPTTKGQWTTVRLVRSKDNMETWILS</sequence>
<dbReference type="InterPro" id="IPR010730">
    <property type="entry name" value="HET"/>
</dbReference>
<protein>
    <recommendedName>
        <fullName evidence="1">Heterokaryon incompatibility domain-containing protein</fullName>
    </recommendedName>
</protein>
<gene>
    <name evidence="2" type="ORF">BKA59DRAFT_546873</name>
</gene>
<dbReference type="Proteomes" id="UP000813427">
    <property type="component" value="Unassembled WGS sequence"/>
</dbReference>
<dbReference type="Pfam" id="PF06985">
    <property type="entry name" value="HET"/>
    <property type="match status" value="1"/>
</dbReference>
<keyword evidence="3" id="KW-1185">Reference proteome</keyword>
<evidence type="ECO:0000313" key="3">
    <source>
        <dbReference type="Proteomes" id="UP000813427"/>
    </source>
</evidence>
<feature type="domain" description="Heterokaryon incompatibility" evidence="1">
    <location>
        <begin position="36"/>
        <end position="141"/>
    </location>
</feature>
<proteinExistence type="predicted"/>
<reference evidence="2" key="1">
    <citation type="journal article" date="2021" name="Nat. Commun.">
        <title>Genetic determinants of endophytism in the Arabidopsis root mycobiome.</title>
        <authorList>
            <person name="Mesny F."/>
            <person name="Miyauchi S."/>
            <person name="Thiergart T."/>
            <person name="Pickel B."/>
            <person name="Atanasova L."/>
            <person name="Karlsson M."/>
            <person name="Huettel B."/>
            <person name="Barry K.W."/>
            <person name="Haridas S."/>
            <person name="Chen C."/>
            <person name="Bauer D."/>
            <person name="Andreopoulos W."/>
            <person name="Pangilinan J."/>
            <person name="LaButti K."/>
            <person name="Riley R."/>
            <person name="Lipzen A."/>
            <person name="Clum A."/>
            <person name="Drula E."/>
            <person name="Henrissat B."/>
            <person name="Kohler A."/>
            <person name="Grigoriev I.V."/>
            <person name="Martin F.M."/>
            <person name="Hacquard S."/>
        </authorList>
    </citation>
    <scope>NUCLEOTIDE SEQUENCE</scope>
    <source>
        <strain evidence="2">MPI-SDFR-AT-0068</strain>
    </source>
</reference>
<accession>A0A8K0RVJ3</accession>
<evidence type="ECO:0000313" key="2">
    <source>
        <dbReference type="EMBL" id="KAH7242587.1"/>
    </source>
</evidence>
<dbReference type="EMBL" id="JAGPXF010000005">
    <property type="protein sequence ID" value="KAH7242587.1"/>
    <property type="molecule type" value="Genomic_DNA"/>
</dbReference>